<accession>Q5UYI3</accession>
<reference evidence="1 2" key="1">
    <citation type="journal article" date="2004" name="Genome Res.">
        <title>Genome sequence of Haloarcula marismortui: a halophilic archaeon from the Dead Sea.</title>
        <authorList>
            <person name="Baliga N.S."/>
            <person name="Bonneau R."/>
            <person name="Facciotti M.T."/>
            <person name="Pan M."/>
            <person name="Glusman G."/>
            <person name="Deutsch E.W."/>
            <person name="Shannon P."/>
            <person name="Chiu Y."/>
            <person name="Weng R.S."/>
            <person name="Gan R.R."/>
            <person name="Hung P."/>
            <person name="Date S.V."/>
            <person name="Marcotte E."/>
            <person name="Hood L."/>
            <person name="Ng W.V."/>
        </authorList>
    </citation>
    <scope>NUCLEOTIDE SEQUENCE [LARGE SCALE GENOMIC DNA]</scope>
    <source>
        <strain evidence="2">ATCC 43049 / DSM 3752 / JCM 8966 / VKM B-1809</strain>
    </source>
</reference>
<evidence type="ECO:0000313" key="1">
    <source>
        <dbReference type="EMBL" id="AAV47670.1"/>
    </source>
</evidence>
<sequence>MHAVSASGLILSASGGSVSTGCLSAVATARTTAVTMDWSVPWTSITVGDLPDTVL</sequence>
<gene>
    <name evidence="1" type="ordered locus">rrnAC2935</name>
</gene>
<dbReference type="EnsemblBacteria" id="AAV47670">
    <property type="protein sequence ID" value="AAV47670"/>
    <property type="gene ID" value="rrnAC2935"/>
</dbReference>
<dbReference type="EMBL" id="AY596297">
    <property type="protein sequence ID" value="AAV47670.1"/>
    <property type="molecule type" value="Genomic_DNA"/>
</dbReference>
<protein>
    <submittedName>
        <fullName evidence="1">Uncharacterized protein</fullName>
    </submittedName>
</protein>
<dbReference type="PaxDb" id="272569-rrnAC2935"/>
<dbReference type="Proteomes" id="UP000001169">
    <property type="component" value="Chromosome I"/>
</dbReference>
<dbReference type="HOGENOM" id="CLU_3020859_0_0_2"/>
<name>Q5UYI3_HALMA</name>
<keyword evidence="2" id="KW-1185">Reference proteome</keyword>
<proteinExistence type="predicted"/>
<dbReference type="STRING" id="272569.rrnAC2935"/>
<dbReference type="KEGG" id="hma:rrnAC2935"/>
<organism evidence="1 2">
    <name type="scientific">Haloarcula marismortui (strain ATCC 43049 / DSM 3752 / JCM 8966 / VKM B-1809)</name>
    <name type="common">Halobacterium marismortui</name>
    <dbReference type="NCBI Taxonomy" id="272569"/>
    <lineage>
        <taxon>Archaea</taxon>
        <taxon>Methanobacteriati</taxon>
        <taxon>Methanobacteriota</taxon>
        <taxon>Stenosarchaea group</taxon>
        <taxon>Halobacteria</taxon>
        <taxon>Halobacteriales</taxon>
        <taxon>Haloarculaceae</taxon>
        <taxon>Haloarcula</taxon>
    </lineage>
</organism>
<evidence type="ECO:0000313" key="2">
    <source>
        <dbReference type="Proteomes" id="UP000001169"/>
    </source>
</evidence>
<dbReference type="AlphaFoldDB" id="Q5UYI3"/>